<gene>
    <name evidence="1" type="ORF">CU098_004443</name>
</gene>
<proteinExistence type="predicted"/>
<protein>
    <submittedName>
        <fullName evidence="1">Uncharacterized protein</fullName>
    </submittedName>
</protein>
<dbReference type="Proteomes" id="UP000253551">
    <property type="component" value="Unassembled WGS sequence"/>
</dbReference>
<sequence>MQETLSFTFMILNCNPHVALYKSVHELLENNQESSVVISPSLNLRPIEDLPTSASANTNVRNIRIYFREDPPSSPSASQFHRIT</sequence>
<dbReference type="EMBL" id="PJQM01001986">
    <property type="protein sequence ID" value="RCH99114.1"/>
    <property type="molecule type" value="Genomic_DNA"/>
</dbReference>
<evidence type="ECO:0000313" key="2">
    <source>
        <dbReference type="Proteomes" id="UP000253551"/>
    </source>
</evidence>
<accession>A0A367KA70</accession>
<evidence type="ECO:0000313" key="1">
    <source>
        <dbReference type="EMBL" id="RCH99114.1"/>
    </source>
</evidence>
<organism evidence="1 2">
    <name type="scientific">Rhizopus stolonifer</name>
    <name type="common">Rhizopus nigricans</name>
    <dbReference type="NCBI Taxonomy" id="4846"/>
    <lineage>
        <taxon>Eukaryota</taxon>
        <taxon>Fungi</taxon>
        <taxon>Fungi incertae sedis</taxon>
        <taxon>Mucoromycota</taxon>
        <taxon>Mucoromycotina</taxon>
        <taxon>Mucoromycetes</taxon>
        <taxon>Mucorales</taxon>
        <taxon>Mucorineae</taxon>
        <taxon>Rhizopodaceae</taxon>
        <taxon>Rhizopus</taxon>
    </lineage>
</organism>
<comment type="caution">
    <text evidence="1">The sequence shown here is derived from an EMBL/GenBank/DDBJ whole genome shotgun (WGS) entry which is preliminary data.</text>
</comment>
<reference evidence="1 2" key="1">
    <citation type="journal article" date="2018" name="G3 (Bethesda)">
        <title>Phylogenetic and Phylogenomic Definition of Rhizopus Species.</title>
        <authorList>
            <person name="Gryganskyi A.P."/>
            <person name="Golan J."/>
            <person name="Dolatabadi S."/>
            <person name="Mondo S."/>
            <person name="Robb S."/>
            <person name="Idnurm A."/>
            <person name="Muszewska A."/>
            <person name="Steczkiewicz K."/>
            <person name="Masonjones S."/>
            <person name="Liao H.L."/>
            <person name="Gajdeczka M.T."/>
            <person name="Anike F."/>
            <person name="Vuek A."/>
            <person name="Anishchenko I.M."/>
            <person name="Voigt K."/>
            <person name="de Hoog G.S."/>
            <person name="Smith M.E."/>
            <person name="Heitman J."/>
            <person name="Vilgalys R."/>
            <person name="Stajich J.E."/>
        </authorList>
    </citation>
    <scope>NUCLEOTIDE SEQUENCE [LARGE SCALE GENOMIC DNA]</scope>
    <source>
        <strain evidence="1 2">LSU 92-RS-03</strain>
    </source>
</reference>
<name>A0A367KA70_RHIST</name>
<keyword evidence="2" id="KW-1185">Reference proteome</keyword>
<dbReference type="AlphaFoldDB" id="A0A367KA70"/>